<dbReference type="KEGG" id="psyt:DSAG12_01612"/>
<evidence type="ECO:0000313" key="1">
    <source>
        <dbReference type="EMBL" id="QEE15785.1"/>
    </source>
</evidence>
<accession>A0A5B9DA21</accession>
<dbReference type="RefSeq" id="WP_147662686.1">
    <property type="nucleotide sequence ID" value="NZ_CP042905.2"/>
</dbReference>
<protein>
    <recommendedName>
        <fullName evidence="3">ArnR1-like winged helix-turn-helix domain-containing protein</fullName>
    </recommendedName>
</protein>
<dbReference type="InterPro" id="IPR036390">
    <property type="entry name" value="WH_DNA-bd_sf"/>
</dbReference>
<dbReference type="EMBL" id="CP042905">
    <property type="protein sequence ID" value="QEE15785.1"/>
    <property type="molecule type" value="Genomic_DNA"/>
</dbReference>
<dbReference type="SUPFAM" id="SSF46785">
    <property type="entry name" value="Winged helix' DNA-binding domain"/>
    <property type="match status" value="1"/>
</dbReference>
<evidence type="ECO:0000313" key="2">
    <source>
        <dbReference type="Proteomes" id="UP000321408"/>
    </source>
</evidence>
<dbReference type="GeneID" id="41329606"/>
<proteinExistence type="predicted"/>
<name>A0A5B9DA21_9ARCH</name>
<dbReference type="Proteomes" id="UP000321408">
    <property type="component" value="Chromosome"/>
</dbReference>
<gene>
    <name evidence="1" type="ORF">DSAG12_01612</name>
</gene>
<evidence type="ECO:0008006" key="3">
    <source>
        <dbReference type="Google" id="ProtNLM"/>
    </source>
</evidence>
<reference evidence="1 2" key="1">
    <citation type="journal article" date="2020" name="Nature">
        <title>Isolation of an archaeon at the prokaryote-eukaryote interface.</title>
        <authorList>
            <person name="Imachi H."/>
            <person name="Nobu M.K."/>
            <person name="Nakahara N."/>
            <person name="Morono Y."/>
            <person name="Ogawara M."/>
            <person name="Takaki Y."/>
            <person name="Takano Y."/>
            <person name="Uematsu K."/>
            <person name="Ikuta T."/>
            <person name="Ito M."/>
            <person name="Matsui Y."/>
            <person name="Miyazaki M."/>
            <person name="Murata K."/>
            <person name="Saito Y."/>
            <person name="Sakai S."/>
            <person name="Song C."/>
            <person name="Tasumi E."/>
            <person name="Yamanaka Y."/>
            <person name="Yamaguchi T."/>
            <person name="Kamagata Y."/>
            <person name="Tamaki H."/>
            <person name="Takai K."/>
        </authorList>
    </citation>
    <scope>NUCLEOTIDE SEQUENCE [LARGE SCALE GENOMIC DNA]</scope>
    <source>
        <strain evidence="1 2">MK-D1</strain>
    </source>
</reference>
<keyword evidence="2" id="KW-1185">Reference proteome</keyword>
<organism evidence="1 2">
    <name type="scientific">Promethearchaeum syntrophicum</name>
    <dbReference type="NCBI Taxonomy" id="2594042"/>
    <lineage>
        <taxon>Archaea</taxon>
        <taxon>Promethearchaeati</taxon>
        <taxon>Promethearchaeota</taxon>
        <taxon>Promethearchaeia</taxon>
        <taxon>Promethearchaeales</taxon>
        <taxon>Promethearchaeaceae</taxon>
        <taxon>Promethearchaeum</taxon>
    </lineage>
</organism>
<sequence length="86" mass="9465">MGDKKIEHAVIAALGVIEDDIGEPVNIDEISLSLRSDIKIKLNVSKIASLLQKLEKEGYIENHNNKFSLSKTGGEIADNFLESQDL</sequence>
<reference evidence="1 2" key="2">
    <citation type="journal article" date="2024" name="Int. J. Syst. Evol. Microbiol.">
        <title>Promethearchaeum syntrophicum gen. nov., sp. nov., an anaerobic, obligately syntrophic archaeon, the first isolate of the lineage 'Asgard' archaea, and proposal of the new archaeal phylum Promethearchaeota phyl. nov. and kingdom Promethearchaeati regn. nov.</title>
        <authorList>
            <person name="Imachi H."/>
            <person name="Nobu M.K."/>
            <person name="Kato S."/>
            <person name="Takaki Y."/>
            <person name="Miyazaki M."/>
            <person name="Miyata M."/>
            <person name="Ogawara M."/>
            <person name="Saito Y."/>
            <person name="Sakai S."/>
            <person name="Tahara Y.O."/>
            <person name="Takano Y."/>
            <person name="Tasumi E."/>
            <person name="Uematsu K."/>
            <person name="Yoshimura T."/>
            <person name="Itoh T."/>
            <person name="Ohkuma M."/>
            <person name="Takai K."/>
        </authorList>
    </citation>
    <scope>NUCLEOTIDE SEQUENCE [LARGE SCALE GENOMIC DNA]</scope>
    <source>
        <strain evidence="1 2">MK-D1</strain>
    </source>
</reference>
<dbReference type="AlphaFoldDB" id="A0A5B9DA21"/>